<dbReference type="RefSeq" id="WP_229704812.1">
    <property type="nucleotide sequence ID" value="NZ_BMCS01000001.1"/>
</dbReference>
<evidence type="ECO:0000256" key="3">
    <source>
        <dbReference type="ARBA" id="ARBA00022692"/>
    </source>
</evidence>
<evidence type="ECO:0000256" key="2">
    <source>
        <dbReference type="ARBA" id="ARBA00022448"/>
    </source>
</evidence>
<feature type="transmembrane region" description="Helical" evidence="10">
    <location>
        <begin position="257"/>
        <end position="278"/>
    </location>
</feature>
<evidence type="ECO:0000256" key="1">
    <source>
        <dbReference type="ARBA" id="ARBA00004141"/>
    </source>
</evidence>
<evidence type="ECO:0000256" key="6">
    <source>
        <dbReference type="ARBA" id="ARBA00023136"/>
    </source>
</evidence>
<proteinExistence type="predicted"/>
<gene>
    <name evidence="11" type="ORF">GCM10007298_03190</name>
</gene>
<keyword evidence="4 10" id="KW-1133">Transmembrane helix</keyword>
<evidence type="ECO:0000256" key="7">
    <source>
        <dbReference type="ARBA" id="ARBA00023173"/>
    </source>
</evidence>
<keyword evidence="2" id="KW-0813">Transport</keyword>
<dbReference type="Pfam" id="PF00654">
    <property type="entry name" value="Voltage_CLC"/>
    <property type="match status" value="1"/>
</dbReference>
<reference evidence="12" key="1">
    <citation type="journal article" date="2019" name="Int. J. Syst. Evol. Microbiol.">
        <title>The Global Catalogue of Microorganisms (GCM) 10K type strain sequencing project: providing services to taxonomists for standard genome sequencing and annotation.</title>
        <authorList>
            <consortium name="The Broad Institute Genomics Platform"/>
            <consortium name="The Broad Institute Genome Sequencing Center for Infectious Disease"/>
            <person name="Wu L."/>
            <person name="Ma J."/>
        </authorList>
    </citation>
    <scope>NUCLEOTIDE SEQUENCE [LARGE SCALE GENOMIC DNA]</scope>
    <source>
        <strain evidence="12">CCM 7855</strain>
    </source>
</reference>
<keyword evidence="6 10" id="KW-0472">Membrane</keyword>
<dbReference type="InterPro" id="IPR014743">
    <property type="entry name" value="Cl-channel_core"/>
</dbReference>
<name>A0ABQ1U577_9NOCA</name>
<sequence length="451" mass="46344">MTDRERIPTPLLKKRLPSGRGAMLQPNATGDGEAQLTARFWALVIVTGIVTGFFGVLLMLILFTVEHAAFGVSSDGQGFSAAVAAADGWRRVTPLLIGGVIAGVGWFLLRRFTPGRKSEADEVLWTGEGRLSFRRSLGTSVLSEIVIGLGASLGREAAPKLMGAVSGSVAAEWAGMSAAQQRLLVACGGGAGLAAVYNVPLGGALFAAEVLMGAVALPLVLPALACAATATAVAWVYLPEHATYLDIPEYRFDLRLLVWAAVLGPIVGIVAAGYIRVIGWISHHQARGRWVLIAPLIAFAVLAGVAVAFPQLYGNGKGMAHDAFLGVGSIGLLVALAVLKPLVTALCLGAGASGGLFTPVMSTGAVLGAALGIAWSQVWPGSPIGAYALIGAAAMIGAGMQAPLAALVLVLELTHSGFGLMVPMMVATVIATAITRWIDGYSIYTARLSSA</sequence>
<feature type="transmembrane region" description="Helical" evidence="10">
    <location>
        <begin position="384"/>
        <end position="411"/>
    </location>
</feature>
<evidence type="ECO:0000256" key="9">
    <source>
        <dbReference type="ARBA" id="ARBA00023303"/>
    </source>
</evidence>
<evidence type="ECO:0000313" key="12">
    <source>
        <dbReference type="Proteomes" id="UP000632454"/>
    </source>
</evidence>
<evidence type="ECO:0000256" key="5">
    <source>
        <dbReference type="ARBA" id="ARBA00023065"/>
    </source>
</evidence>
<keyword evidence="7" id="KW-0869">Chloride channel</keyword>
<dbReference type="PANTHER" id="PTHR43427">
    <property type="entry name" value="CHLORIDE CHANNEL PROTEIN CLC-E"/>
    <property type="match status" value="1"/>
</dbReference>
<feature type="transmembrane region" description="Helical" evidence="10">
    <location>
        <begin position="92"/>
        <end position="109"/>
    </location>
</feature>
<keyword evidence="12" id="KW-1185">Reference proteome</keyword>
<organism evidence="11 12">
    <name type="scientific">Williamsia phyllosphaerae</name>
    <dbReference type="NCBI Taxonomy" id="885042"/>
    <lineage>
        <taxon>Bacteria</taxon>
        <taxon>Bacillati</taxon>
        <taxon>Actinomycetota</taxon>
        <taxon>Actinomycetes</taxon>
        <taxon>Mycobacteriales</taxon>
        <taxon>Nocardiaceae</taxon>
        <taxon>Williamsia</taxon>
    </lineage>
</organism>
<keyword evidence="8" id="KW-0868">Chloride</keyword>
<dbReference type="InterPro" id="IPR050368">
    <property type="entry name" value="ClC-type_chloride_channel"/>
</dbReference>
<keyword evidence="5" id="KW-0406">Ion transport</keyword>
<comment type="subcellular location">
    <subcellularLocation>
        <location evidence="1">Membrane</location>
        <topology evidence="1">Multi-pass membrane protein</topology>
    </subcellularLocation>
</comment>
<evidence type="ECO:0000256" key="10">
    <source>
        <dbReference type="SAM" id="Phobius"/>
    </source>
</evidence>
<dbReference type="PRINTS" id="PR00762">
    <property type="entry name" value="CLCHANNEL"/>
</dbReference>
<dbReference type="InterPro" id="IPR001807">
    <property type="entry name" value="ClC"/>
</dbReference>
<dbReference type="PANTHER" id="PTHR43427:SF6">
    <property type="entry name" value="CHLORIDE CHANNEL PROTEIN CLC-E"/>
    <property type="match status" value="1"/>
</dbReference>
<keyword evidence="9" id="KW-0407">Ion channel</keyword>
<evidence type="ECO:0000256" key="8">
    <source>
        <dbReference type="ARBA" id="ARBA00023214"/>
    </source>
</evidence>
<evidence type="ECO:0000256" key="4">
    <source>
        <dbReference type="ARBA" id="ARBA00022989"/>
    </source>
</evidence>
<dbReference type="Gene3D" id="1.10.3080.10">
    <property type="entry name" value="Clc chloride channel"/>
    <property type="match status" value="1"/>
</dbReference>
<feature type="transmembrane region" description="Helical" evidence="10">
    <location>
        <begin position="290"/>
        <end position="311"/>
    </location>
</feature>
<dbReference type="SUPFAM" id="SSF81340">
    <property type="entry name" value="Clc chloride channel"/>
    <property type="match status" value="1"/>
</dbReference>
<feature type="transmembrane region" description="Helical" evidence="10">
    <location>
        <begin position="210"/>
        <end position="237"/>
    </location>
</feature>
<keyword evidence="3 10" id="KW-0812">Transmembrane</keyword>
<feature type="transmembrane region" description="Helical" evidence="10">
    <location>
        <begin position="323"/>
        <end position="343"/>
    </location>
</feature>
<accession>A0ABQ1U577</accession>
<protein>
    <submittedName>
        <fullName evidence="11">Voltage-gated chloride channel</fullName>
    </submittedName>
</protein>
<feature type="transmembrane region" description="Helical" evidence="10">
    <location>
        <begin position="355"/>
        <end position="378"/>
    </location>
</feature>
<dbReference type="Proteomes" id="UP000632454">
    <property type="component" value="Unassembled WGS sequence"/>
</dbReference>
<comment type="caution">
    <text evidence="11">The sequence shown here is derived from an EMBL/GenBank/DDBJ whole genome shotgun (WGS) entry which is preliminary data.</text>
</comment>
<evidence type="ECO:0000313" key="11">
    <source>
        <dbReference type="EMBL" id="GGF10582.1"/>
    </source>
</evidence>
<dbReference type="EMBL" id="BMCS01000001">
    <property type="protein sequence ID" value="GGF10582.1"/>
    <property type="molecule type" value="Genomic_DNA"/>
</dbReference>
<feature type="transmembrane region" description="Helical" evidence="10">
    <location>
        <begin position="418"/>
        <end position="438"/>
    </location>
</feature>
<feature type="transmembrane region" description="Helical" evidence="10">
    <location>
        <begin position="40"/>
        <end position="65"/>
    </location>
</feature>